<dbReference type="PROSITE" id="PS50851">
    <property type="entry name" value="CHEW"/>
    <property type="match status" value="1"/>
</dbReference>
<name>A0A1F6TPU3_9PROT</name>
<evidence type="ECO:0000313" key="3">
    <source>
        <dbReference type="Proteomes" id="UP000178885"/>
    </source>
</evidence>
<gene>
    <name evidence="2" type="ORF">A2151_07660</name>
</gene>
<dbReference type="GO" id="GO:0006935">
    <property type="term" value="P:chemotaxis"/>
    <property type="evidence" value="ECO:0007669"/>
    <property type="project" value="InterPro"/>
</dbReference>
<evidence type="ECO:0000313" key="2">
    <source>
        <dbReference type="EMBL" id="OGI47157.1"/>
    </source>
</evidence>
<dbReference type="Pfam" id="PF01584">
    <property type="entry name" value="CheW"/>
    <property type="match status" value="1"/>
</dbReference>
<accession>A0A1F6TPU3</accession>
<feature type="domain" description="CheW-like" evidence="1">
    <location>
        <begin position="8"/>
        <end position="152"/>
    </location>
</feature>
<dbReference type="Gene3D" id="2.40.50.180">
    <property type="entry name" value="CheA-289, Domain 4"/>
    <property type="match status" value="1"/>
</dbReference>
<dbReference type="AlphaFoldDB" id="A0A1F6TPU3"/>
<sequence>MQQKTAARIHALEIPIRGMSLLIPSASIAEVANVPELASIPLSPAWVLGTIGWRTLAVPVVSFEVLMGAHAVAPAPASKAIVFYPLGGRREWEFFAILSASEPRPQAVDPGIAIAATAADLPDSPYVAAGLKVGDKLMLIPDFAALKKVFYP</sequence>
<protein>
    <recommendedName>
        <fullName evidence="1">CheW-like domain-containing protein</fullName>
    </recommendedName>
</protein>
<reference evidence="2 3" key="1">
    <citation type="journal article" date="2016" name="Nat. Commun.">
        <title>Thousands of microbial genomes shed light on interconnected biogeochemical processes in an aquifer system.</title>
        <authorList>
            <person name="Anantharaman K."/>
            <person name="Brown C.T."/>
            <person name="Hug L.A."/>
            <person name="Sharon I."/>
            <person name="Castelle C.J."/>
            <person name="Probst A.J."/>
            <person name="Thomas B.C."/>
            <person name="Singh A."/>
            <person name="Wilkins M.J."/>
            <person name="Karaoz U."/>
            <person name="Brodie E.L."/>
            <person name="Williams K.H."/>
            <person name="Hubbard S.S."/>
            <person name="Banfield J.F."/>
        </authorList>
    </citation>
    <scope>NUCLEOTIDE SEQUENCE [LARGE SCALE GENOMIC DNA]</scope>
</reference>
<evidence type="ECO:0000259" key="1">
    <source>
        <dbReference type="PROSITE" id="PS50851"/>
    </source>
</evidence>
<comment type="caution">
    <text evidence="2">The sequence shown here is derived from an EMBL/GenBank/DDBJ whole genome shotgun (WGS) entry which is preliminary data.</text>
</comment>
<dbReference type="GO" id="GO:0007165">
    <property type="term" value="P:signal transduction"/>
    <property type="evidence" value="ECO:0007669"/>
    <property type="project" value="InterPro"/>
</dbReference>
<dbReference type="EMBL" id="MFSU01000063">
    <property type="protein sequence ID" value="OGI47157.1"/>
    <property type="molecule type" value="Genomic_DNA"/>
</dbReference>
<proteinExistence type="predicted"/>
<dbReference type="STRING" id="1817760.A2151_07660"/>
<dbReference type="InterPro" id="IPR036061">
    <property type="entry name" value="CheW-like_dom_sf"/>
</dbReference>
<dbReference type="Proteomes" id="UP000178885">
    <property type="component" value="Unassembled WGS sequence"/>
</dbReference>
<dbReference type="InterPro" id="IPR002545">
    <property type="entry name" value="CheW-lke_dom"/>
</dbReference>
<organism evidence="2 3">
    <name type="scientific">Candidatus Muproteobacteria bacterium RBG_16_65_34</name>
    <dbReference type="NCBI Taxonomy" id="1817760"/>
    <lineage>
        <taxon>Bacteria</taxon>
        <taxon>Pseudomonadati</taxon>
        <taxon>Pseudomonadota</taxon>
        <taxon>Candidatus Muproteobacteria</taxon>
    </lineage>
</organism>
<dbReference type="SUPFAM" id="SSF50341">
    <property type="entry name" value="CheW-like"/>
    <property type="match status" value="1"/>
</dbReference>